<dbReference type="PANTHER" id="PTHR12801">
    <property type="entry name" value="RNA EXONUCLEASE REXO1 / RECO3 FAMILY MEMBER-RELATED"/>
    <property type="match status" value="1"/>
</dbReference>
<dbReference type="Proteomes" id="UP000549394">
    <property type="component" value="Unassembled WGS sequence"/>
</dbReference>
<dbReference type="Pfam" id="PF00929">
    <property type="entry name" value="RNase_T"/>
    <property type="match status" value="1"/>
</dbReference>
<dbReference type="EMBL" id="CAJFCJ010000015">
    <property type="protein sequence ID" value="CAD5121922.1"/>
    <property type="molecule type" value="Genomic_DNA"/>
</dbReference>
<evidence type="ECO:0000313" key="7">
    <source>
        <dbReference type="Proteomes" id="UP000549394"/>
    </source>
</evidence>
<reference evidence="6 7" key="1">
    <citation type="submission" date="2020-08" db="EMBL/GenBank/DDBJ databases">
        <authorList>
            <person name="Hejnol A."/>
        </authorList>
    </citation>
    <scope>NUCLEOTIDE SEQUENCE [LARGE SCALE GENOMIC DNA]</scope>
</reference>
<dbReference type="GO" id="GO:0004527">
    <property type="term" value="F:exonuclease activity"/>
    <property type="evidence" value="ECO:0007669"/>
    <property type="project" value="UniProtKB-KW"/>
</dbReference>
<dbReference type="GO" id="GO:0005634">
    <property type="term" value="C:nucleus"/>
    <property type="evidence" value="ECO:0007669"/>
    <property type="project" value="TreeGrafter"/>
</dbReference>
<feature type="region of interest" description="Disordered" evidence="4">
    <location>
        <begin position="1"/>
        <end position="53"/>
    </location>
</feature>
<feature type="compositionally biased region" description="Basic and acidic residues" evidence="4">
    <location>
        <begin position="1"/>
        <end position="13"/>
    </location>
</feature>
<dbReference type="SUPFAM" id="SSF53098">
    <property type="entry name" value="Ribonuclease H-like"/>
    <property type="match status" value="1"/>
</dbReference>
<evidence type="ECO:0000256" key="3">
    <source>
        <dbReference type="ARBA" id="ARBA00022839"/>
    </source>
</evidence>
<dbReference type="InterPro" id="IPR047021">
    <property type="entry name" value="REXO1/3/4-like"/>
</dbReference>
<evidence type="ECO:0000256" key="1">
    <source>
        <dbReference type="ARBA" id="ARBA00022722"/>
    </source>
</evidence>
<gene>
    <name evidence="6" type="ORF">DGYR_LOCUS9805</name>
</gene>
<keyword evidence="7" id="KW-1185">Reference proteome</keyword>
<evidence type="ECO:0000256" key="4">
    <source>
        <dbReference type="SAM" id="MobiDB-lite"/>
    </source>
</evidence>
<organism evidence="6 7">
    <name type="scientific">Dimorphilus gyrociliatus</name>
    <dbReference type="NCBI Taxonomy" id="2664684"/>
    <lineage>
        <taxon>Eukaryota</taxon>
        <taxon>Metazoa</taxon>
        <taxon>Spiralia</taxon>
        <taxon>Lophotrochozoa</taxon>
        <taxon>Annelida</taxon>
        <taxon>Polychaeta</taxon>
        <taxon>Polychaeta incertae sedis</taxon>
        <taxon>Dinophilidae</taxon>
        <taxon>Dimorphilus</taxon>
    </lineage>
</organism>
<proteinExistence type="predicted"/>
<comment type="caution">
    <text evidence="6">The sequence shown here is derived from an EMBL/GenBank/DDBJ whole genome shotgun (WGS) entry which is preliminary data.</text>
</comment>
<dbReference type="OrthoDB" id="206335at2759"/>
<keyword evidence="1" id="KW-0540">Nuclease</keyword>
<dbReference type="AlphaFoldDB" id="A0A7I8W085"/>
<dbReference type="InterPro" id="IPR013520">
    <property type="entry name" value="Ribonucl_H"/>
</dbReference>
<dbReference type="InterPro" id="IPR012337">
    <property type="entry name" value="RNaseH-like_sf"/>
</dbReference>
<dbReference type="PANTHER" id="PTHR12801:SF82">
    <property type="entry name" value="RNA EXONUCLEASE 5"/>
    <property type="match status" value="1"/>
</dbReference>
<keyword evidence="2" id="KW-0378">Hydrolase</keyword>
<dbReference type="InterPro" id="IPR034922">
    <property type="entry name" value="REX1-like_exo"/>
</dbReference>
<evidence type="ECO:0000313" key="6">
    <source>
        <dbReference type="EMBL" id="CAD5121922.1"/>
    </source>
</evidence>
<sequence>MPPKLNKKEQRIERKAKKAEAQLNIMNINKNDKKHKISFSSDDEAPHKKKKNDYTLDNCQDIKIEESQSEKLARLRAEIRERQKLSMTKPKIFLQVPEVNPYASSITDISSTTPEHLRWSEEEERNSSPLFVTDIQHAVSYAIQGNKTSFQPRWCKFLRWTKISKVTVVNVEKVGIKEYRTSPSLKFLKEFPMTAEFATPYQYDKSVEEELFRVAYSRTSLQKAKDLDLTANELSQKIHKKTSIKIKIENNKAKLKENGQFSRLDLLLSPEQLVSEGYPLPYFKSKLTPKSVMENLLVYMNFHYNLAVKTRNFVQSKDDYKPVTENSPMFAVDCEMVHSVRRQNELARISVVNEDLECIYETLVKPPTKVLNFLTPYSGITPKHLFNVETTLEDVQKHLRNILPADAIWCGQSLVSDLFALQMYHPYVIDTSCIFNLTGDRRMKSGLKRLAATFLNKTIQDQSEGHHPTEDAETTMELVKLKLKEGLNFGDVLRMREDMVAENALVREKSNGCIKNAFFQLPGVSLYESFFSLFKDMQKTAKLYERQSKESLMKQLKANLDNCELEFFPSDKVAVKSFISEANKDDFSWIRLQSYGNLTEGEKINDNEKEYLLKKTDDRIRKIIKSVPDKSLLVVLLNGNVDNDINNGLCLLKIIDRQVSK</sequence>
<protein>
    <submittedName>
        <fullName evidence="6">DgyrCDS10386</fullName>
    </submittedName>
</protein>
<name>A0A7I8W085_9ANNE</name>
<dbReference type="CDD" id="cd06145">
    <property type="entry name" value="REX1_like"/>
    <property type="match status" value="1"/>
</dbReference>
<evidence type="ECO:0000259" key="5">
    <source>
        <dbReference type="SMART" id="SM00479"/>
    </source>
</evidence>
<accession>A0A7I8W085</accession>
<dbReference type="InterPro" id="IPR036397">
    <property type="entry name" value="RNaseH_sf"/>
</dbReference>
<dbReference type="GO" id="GO:0003676">
    <property type="term" value="F:nucleic acid binding"/>
    <property type="evidence" value="ECO:0007669"/>
    <property type="project" value="InterPro"/>
</dbReference>
<evidence type="ECO:0000256" key="2">
    <source>
        <dbReference type="ARBA" id="ARBA00022801"/>
    </source>
</evidence>
<feature type="domain" description="Exonuclease" evidence="5">
    <location>
        <begin position="328"/>
        <end position="488"/>
    </location>
</feature>
<dbReference type="SMART" id="SM00479">
    <property type="entry name" value="EXOIII"/>
    <property type="match status" value="1"/>
</dbReference>
<keyword evidence="3" id="KW-0269">Exonuclease</keyword>
<dbReference type="Gene3D" id="3.30.420.10">
    <property type="entry name" value="Ribonuclease H-like superfamily/Ribonuclease H"/>
    <property type="match status" value="1"/>
</dbReference>